<evidence type="ECO:0000313" key="2">
    <source>
        <dbReference type="EMBL" id="UJO11317.1"/>
    </source>
</evidence>
<evidence type="ECO:0000313" key="3">
    <source>
        <dbReference type="Proteomes" id="UP000756132"/>
    </source>
</evidence>
<dbReference type="KEGG" id="ffu:CLAFUR5_00149"/>
<dbReference type="Proteomes" id="UP000756132">
    <property type="component" value="Chromosome 1"/>
</dbReference>
<dbReference type="EMBL" id="CP090163">
    <property type="protein sequence ID" value="UJO11317.1"/>
    <property type="molecule type" value="Genomic_DNA"/>
</dbReference>
<evidence type="ECO:0000256" key="1">
    <source>
        <dbReference type="SAM" id="MobiDB-lite"/>
    </source>
</evidence>
<organism evidence="2 3">
    <name type="scientific">Passalora fulva</name>
    <name type="common">Tomato leaf mold</name>
    <name type="synonym">Cladosporium fulvum</name>
    <dbReference type="NCBI Taxonomy" id="5499"/>
    <lineage>
        <taxon>Eukaryota</taxon>
        <taxon>Fungi</taxon>
        <taxon>Dikarya</taxon>
        <taxon>Ascomycota</taxon>
        <taxon>Pezizomycotina</taxon>
        <taxon>Dothideomycetes</taxon>
        <taxon>Dothideomycetidae</taxon>
        <taxon>Mycosphaerellales</taxon>
        <taxon>Mycosphaerellaceae</taxon>
        <taxon>Fulvia</taxon>
    </lineage>
</organism>
<sequence length="110" mass="12778">MPYYRGAPYNAAWGIRQENYLPQSTIREMMRTQHRNGVDDRYANFAAHRWAEDGGWSHPANARAAYGGFQNQYMGMQSPWGPSRQGPPPRHPWQQRAYFGGYPSYGGFRY</sequence>
<reference evidence="2" key="1">
    <citation type="submission" date="2021-12" db="EMBL/GenBank/DDBJ databases">
        <authorList>
            <person name="Zaccaron A."/>
            <person name="Stergiopoulos I."/>
        </authorList>
    </citation>
    <scope>NUCLEOTIDE SEQUENCE</scope>
    <source>
        <strain evidence="2">Race5_Kim</strain>
    </source>
</reference>
<dbReference type="AlphaFoldDB" id="A0A9Q8L5N7"/>
<dbReference type="RefSeq" id="XP_047755683.1">
    <property type="nucleotide sequence ID" value="XM_047899297.1"/>
</dbReference>
<gene>
    <name evidence="2" type="ORF">CLAFUR5_00149</name>
</gene>
<reference evidence="2" key="2">
    <citation type="journal article" date="2022" name="Microb. Genom.">
        <title>A chromosome-scale genome assembly of the tomato pathogen Cladosporium fulvum reveals a compartmentalized genome architecture and the presence of a dispensable chromosome.</title>
        <authorList>
            <person name="Zaccaron A.Z."/>
            <person name="Chen L.H."/>
            <person name="Samaras A."/>
            <person name="Stergiopoulos I."/>
        </authorList>
    </citation>
    <scope>NUCLEOTIDE SEQUENCE</scope>
    <source>
        <strain evidence="2">Race5_Kim</strain>
    </source>
</reference>
<protein>
    <submittedName>
        <fullName evidence="2">Uncharacterized protein</fullName>
    </submittedName>
</protein>
<keyword evidence="3" id="KW-1185">Reference proteome</keyword>
<proteinExistence type="predicted"/>
<dbReference type="GeneID" id="71980027"/>
<accession>A0A9Q8L5N7</accession>
<feature type="region of interest" description="Disordered" evidence="1">
    <location>
        <begin position="77"/>
        <end position="98"/>
    </location>
</feature>
<name>A0A9Q8L5N7_PASFU</name>